<proteinExistence type="predicted"/>
<keyword evidence="3" id="KW-1185">Reference proteome</keyword>
<evidence type="ECO:0000259" key="1">
    <source>
        <dbReference type="SMART" id="SM00470"/>
    </source>
</evidence>
<dbReference type="Gene3D" id="3.90.1530.10">
    <property type="entry name" value="Conserved hypothetical protein from pyrococcus furiosus pfu- 392566-001, ParB domain"/>
    <property type="match status" value="1"/>
</dbReference>
<dbReference type="AlphaFoldDB" id="A0A4Q5MYU0"/>
<protein>
    <recommendedName>
        <fullName evidence="1">ParB-like N-terminal domain-containing protein</fullName>
    </recommendedName>
</protein>
<evidence type="ECO:0000313" key="2">
    <source>
        <dbReference type="EMBL" id="RYV50992.1"/>
    </source>
</evidence>
<dbReference type="Proteomes" id="UP000293764">
    <property type="component" value="Unassembled WGS sequence"/>
</dbReference>
<reference evidence="2 3" key="1">
    <citation type="submission" date="2019-01" db="EMBL/GenBank/DDBJ databases">
        <title>Novel species of Cellulomonas.</title>
        <authorList>
            <person name="Liu Q."/>
            <person name="Xin Y.-H."/>
        </authorList>
    </citation>
    <scope>NUCLEOTIDE SEQUENCE [LARGE SCALE GENOMIC DNA]</scope>
    <source>
        <strain evidence="2 3">HLT2-17</strain>
    </source>
</reference>
<dbReference type="SUPFAM" id="SSF110849">
    <property type="entry name" value="ParB/Sulfiredoxin"/>
    <property type="match status" value="1"/>
</dbReference>
<dbReference type="SMART" id="SM00470">
    <property type="entry name" value="ParB"/>
    <property type="match status" value="1"/>
</dbReference>
<dbReference type="InterPro" id="IPR003115">
    <property type="entry name" value="ParB_N"/>
</dbReference>
<dbReference type="CDD" id="cd16387">
    <property type="entry name" value="ParB_N_Srx"/>
    <property type="match status" value="1"/>
</dbReference>
<accession>A0A4Q5MYU0</accession>
<dbReference type="RefSeq" id="WP_130102697.1">
    <property type="nucleotide sequence ID" value="NZ_SDWW01000023.1"/>
</dbReference>
<feature type="domain" description="ParB-like N-terminal" evidence="1">
    <location>
        <begin position="4"/>
        <end position="98"/>
    </location>
</feature>
<comment type="caution">
    <text evidence="2">The sequence shown here is derived from an EMBL/GenBank/DDBJ whole genome shotgun (WGS) entry which is preliminary data.</text>
</comment>
<sequence>MKIVEIRPDDLELSPDFARSTSARSFADRLRSSIDAIGLTEPLKAVEKPSGGYLVIDGVLRLQAMRTIRLRDPLRFPTVPVYLLDYSKRFEIRFQSDIYQDLLPSQLATLVEHLHRTEGIRKVEIARFIGVSPATLRNYTGLWRLLDRGGLFARIVELMDFGVLPASNPYAWLRLTETGLDRALRTHFSNGQEPDAWVDDVIHDVRLGRSVRYQLKDAETATASLPPECYRVGEDVRAIKRDLGLRRAADRAVLEDLREVRGKLVQVSQNSREPVLRIAAIALSEYVG</sequence>
<dbReference type="OrthoDB" id="5142354at2"/>
<name>A0A4Q5MYU0_9MICO</name>
<organism evidence="2 3">
    <name type="scientific">Pengzhenrongella frigida</name>
    <dbReference type="NCBI Taxonomy" id="1259133"/>
    <lineage>
        <taxon>Bacteria</taxon>
        <taxon>Bacillati</taxon>
        <taxon>Actinomycetota</taxon>
        <taxon>Actinomycetes</taxon>
        <taxon>Micrococcales</taxon>
        <taxon>Pengzhenrongella</taxon>
    </lineage>
</organism>
<gene>
    <name evidence="2" type="ORF">EUA98_10820</name>
</gene>
<dbReference type="EMBL" id="SDWW01000023">
    <property type="protein sequence ID" value="RYV50992.1"/>
    <property type="molecule type" value="Genomic_DNA"/>
</dbReference>
<dbReference type="InterPro" id="IPR036086">
    <property type="entry name" value="ParB/Sulfiredoxin_sf"/>
</dbReference>
<evidence type="ECO:0000313" key="3">
    <source>
        <dbReference type="Proteomes" id="UP000293764"/>
    </source>
</evidence>